<evidence type="ECO:0000313" key="1">
    <source>
        <dbReference type="EMBL" id="GAA2109650.1"/>
    </source>
</evidence>
<sequence>MAVEPHPDGSCTVRPWRADGPVADALPEPVTVDTPAEAAALAAAVLPPGPH</sequence>
<keyword evidence="2" id="KW-1185">Reference proteome</keyword>
<gene>
    <name evidence="1" type="ORF">GCM10009759_50460</name>
</gene>
<organism evidence="1 2">
    <name type="scientific">Kitasatospora saccharophila</name>
    <dbReference type="NCBI Taxonomy" id="407973"/>
    <lineage>
        <taxon>Bacteria</taxon>
        <taxon>Bacillati</taxon>
        <taxon>Actinomycetota</taxon>
        <taxon>Actinomycetes</taxon>
        <taxon>Kitasatosporales</taxon>
        <taxon>Streptomycetaceae</taxon>
        <taxon>Kitasatospora</taxon>
    </lineage>
</organism>
<name>A0ABN2XE83_9ACTN</name>
<proteinExistence type="predicted"/>
<comment type="caution">
    <text evidence="1">The sequence shown here is derived from an EMBL/GenBank/DDBJ whole genome shotgun (WGS) entry which is preliminary data.</text>
</comment>
<evidence type="ECO:0000313" key="2">
    <source>
        <dbReference type="Proteomes" id="UP001500897"/>
    </source>
</evidence>
<dbReference type="Proteomes" id="UP001500897">
    <property type="component" value="Unassembled WGS sequence"/>
</dbReference>
<dbReference type="EMBL" id="BAAANS010000037">
    <property type="protein sequence ID" value="GAA2109650.1"/>
    <property type="molecule type" value="Genomic_DNA"/>
</dbReference>
<accession>A0ABN2XE83</accession>
<reference evidence="1 2" key="1">
    <citation type="journal article" date="2019" name="Int. J. Syst. Evol. Microbiol.">
        <title>The Global Catalogue of Microorganisms (GCM) 10K type strain sequencing project: providing services to taxonomists for standard genome sequencing and annotation.</title>
        <authorList>
            <consortium name="The Broad Institute Genomics Platform"/>
            <consortium name="The Broad Institute Genome Sequencing Center for Infectious Disease"/>
            <person name="Wu L."/>
            <person name="Ma J."/>
        </authorList>
    </citation>
    <scope>NUCLEOTIDE SEQUENCE [LARGE SCALE GENOMIC DNA]</scope>
    <source>
        <strain evidence="1 2">JCM 14559</strain>
    </source>
</reference>
<protein>
    <submittedName>
        <fullName evidence="1">Uncharacterized protein</fullName>
    </submittedName>
</protein>